<sequence length="100" mass="11279">MEIIWKSSTSKQQLAYVQRLELEYAVRLQVIKILISEAEHLMDYLSLITVEINAHYGSVSVHDDTPEPLLSMVSKKLVQPLQKASPKIKNKTLAAISFIG</sequence>
<dbReference type="RefSeq" id="WP_090291691.1">
    <property type="nucleotide sequence ID" value="NZ_FNKI01000001.1"/>
</dbReference>
<dbReference type="EMBL" id="FNMY01000002">
    <property type="protein sequence ID" value="SDW69510.1"/>
    <property type="molecule type" value="Genomic_DNA"/>
</dbReference>
<protein>
    <submittedName>
        <fullName evidence="1">Uncharacterized protein</fullName>
    </submittedName>
</protein>
<evidence type="ECO:0000313" key="2">
    <source>
        <dbReference type="Proteomes" id="UP000199592"/>
    </source>
</evidence>
<dbReference type="AlphaFoldDB" id="A0A1H2VMK9"/>
<dbReference type="STRING" id="1073328.SAMN05216294_0149"/>
<organism evidence="1 2">
    <name type="scientific">Flagellimonas zhangzhouensis</name>
    <dbReference type="NCBI Taxonomy" id="1073328"/>
    <lineage>
        <taxon>Bacteria</taxon>
        <taxon>Pseudomonadati</taxon>
        <taxon>Bacteroidota</taxon>
        <taxon>Flavobacteriia</taxon>
        <taxon>Flavobacteriales</taxon>
        <taxon>Flavobacteriaceae</taxon>
        <taxon>Flagellimonas</taxon>
    </lineage>
</organism>
<reference evidence="2" key="1">
    <citation type="submission" date="2016-10" db="EMBL/GenBank/DDBJ databases">
        <authorList>
            <person name="Varghese N."/>
            <person name="Submissions S."/>
        </authorList>
    </citation>
    <scope>NUCLEOTIDE SEQUENCE [LARGE SCALE GENOMIC DNA]</scope>
    <source>
        <strain evidence="2">DSM 25030</strain>
    </source>
</reference>
<name>A0A1H2VMK9_9FLAO</name>
<evidence type="ECO:0000313" key="1">
    <source>
        <dbReference type="EMBL" id="SDW69510.1"/>
    </source>
</evidence>
<gene>
    <name evidence="1" type="ORF">SAMN04487892_2144</name>
</gene>
<accession>A0A1H2VMK9</accession>
<proteinExistence type="predicted"/>
<keyword evidence="2" id="KW-1185">Reference proteome</keyword>
<dbReference type="Proteomes" id="UP000199592">
    <property type="component" value="Unassembled WGS sequence"/>
</dbReference>
<dbReference type="OrthoDB" id="1452222at2"/>